<organism evidence="3 4">
    <name type="scientific">Flavobacterium kingsejongi</name>
    <dbReference type="NCBI Taxonomy" id="1678728"/>
    <lineage>
        <taxon>Bacteria</taxon>
        <taxon>Pseudomonadati</taxon>
        <taxon>Bacteroidota</taxon>
        <taxon>Flavobacteriia</taxon>
        <taxon>Flavobacteriales</taxon>
        <taxon>Flavobacteriaceae</taxon>
        <taxon>Flavobacterium</taxon>
    </lineage>
</organism>
<keyword evidence="4" id="KW-1185">Reference proteome</keyword>
<dbReference type="GO" id="GO:0000160">
    <property type="term" value="P:phosphorelay signal transduction system"/>
    <property type="evidence" value="ECO:0007669"/>
    <property type="project" value="InterPro"/>
</dbReference>
<dbReference type="SUPFAM" id="SSF47226">
    <property type="entry name" value="Histidine-containing phosphotransfer domain, HPT domain"/>
    <property type="match status" value="1"/>
</dbReference>
<dbReference type="PROSITE" id="PS50894">
    <property type="entry name" value="HPT"/>
    <property type="match status" value="1"/>
</dbReference>
<dbReference type="KEGG" id="fki:FK004_17365"/>
<dbReference type="GO" id="GO:0004672">
    <property type="term" value="F:protein kinase activity"/>
    <property type="evidence" value="ECO:0007669"/>
    <property type="project" value="UniProtKB-ARBA"/>
</dbReference>
<evidence type="ECO:0000313" key="3">
    <source>
        <dbReference type="EMBL" id="AWG26871.1"/>
    </source>
</evidence>
<evidence type="ECO:0000256" key="1">
    <source>
        <dbReference type="PROSITE-ProRule" id="PRU00110"/>
    </source>
</evidence>
<dbReference type="OrthoDB" id="7478530at2"/>
<sequence>MAINYNLEKVYAISDNDTEFVLQIIGLFVADVPQDLKKIKNGIKEKDFQEAYSYAHKVKPTIDLLGMDSALEEVVLVEKWAEKQGKKKEIIEVLKSLENHIEKAVKEIKKDFNL</sequence>
<dbReference type="Proteomes" id="UP000244677">
    <property type="component" value="Chromosome"/>
</dbReference>
<keyword evidence="3" id="KW-0808">Transferase</keyword>
<dbReference type="Pfam" id="PF01627">
    <property type="entry name" value="Hpt"/>
    <property type="match status" value="1"/>
</dbReference>
<dbReference type="RefSeq" id="WP_108738370.1">
    <property type="nucleotide sequence ID" value="NZ_CP020919.1"/>
</dbReference>
<dbReference type="EMBL" id="CP020919">
    <property type="protein sequence ID" value="AWG26871.1"/>
    <property type="molecule type" value="Genomic_DNA"/>
</dbReference>
<evidence type="ECO:0000259" key="2">
    <source>
        <dbReference type="PROSITE" id="PS50894"/>
    </source>
</evidence>
<accession>A0A2S1LT86</accession>
<keyword evidence="1" id="KW-0597">Phosphoprotein</keyword>
<name>A0A2S1LT86_9FLAO</name>
<dbReference type="InterPro" id="IPR036641">
    <property type="entry name" value="HPT_dom_sf"/>
</dbReference>
<dbReference type="InterPro" id="IPR008207">
    <property type="entry name" value="Sig_transdc_His_kin_Hpt_dom"/>
</dbReference>
<dbReference type="Gene3D" id="1.20.120.160">
    <property type="entry name" value="HPT domain"/>
    <property type="match status" value="1"/>
</dbReference>
<dbReference type="AlphaFoldDB" id="A0A2S1LT86"/>
<protein>
    <submittedName>
        <fullName evidence="3">Histidine kinase</fullName>
    </submittedName>
</protein>
<keyword evidence="3" id="KW-0418">Kinase</keyword>
<feature type="domain" description="HPt" evidence="2">
    <location>
        <begin position="17"/>
        <end position="108"/>
    </location>
</feature>
<proteinExistence type="predicted"/>
<reference evidence="3 4" key="1">
    <citation type="submission" date="2017-04" db="EMBL/GenBank/DDBJ databases">
        <title>Complete genome sequence of Flavobacterium kingsejong AJ004.</title>
        <authorList>
            <person name="Lee P.C."/>
        </authorList>
    </citation>
    <scope>NUCLEOTIDE SEQUENCE [LARGE SCALE GENOMIC DNA]</scope>
    <source>
        <strain evidence="3 4">AJ004</strain>
    </source>
</reference>
<feature type="modified residue" description="Phosphohistidine" evidence="1">
    <location>
        <position position="56"/>
    </location>
</feature>
<gene>
    <name evidence="3" type="ORF">FK004_17365</name>
</gene>
<evidence type="ECO:0000313" key="4">
    <source>
        <dbReference type="Proteomes" id="UP000244677"/>
    </source>
</evidence>